<dbReference type="STRING" id="177199.A0A420XW32"/>
<feature type="compositionally biased region" description="Basic residues" evidence="4">
    <location>
        <begin position="201"/>
        <end position="224"/>
    </location>
</feature>
<dbReference type="Pfam" id="PF00011">
    <property type="entry name" value="HSP20"/>
    <property type="match status" value="1"/>
</dbReference>
<comment type="similarity">
    <text evidence="2 3">Belongs to the small heat shock protein (HSP20) family.</text>
</comment>
<dbReference type="PANTHER" id="PTHR11527">
    <property type="entry name" value="HEAT-SHOCK PROTEIN 20 FAMILY MEMBER"/>
    <property type="match status" value="1"/>
</dbReference>
<keyword evidence="1" id="KW-0346">Stress response</keyword>
<evidence type="ECO:0000256" key="1">
    <source>
        <dbReference type="ARBA" id="ARBA00023016"/>
    </source>
</evidence>
<keyword evidence="7" id="KW-1185">Reference proteome</keyword>
<dbReference type="InterPro" id="IPR031107">
    <property type="entry name" value="Small_HSP"/>
</dbReference>
<feature type="compositionally biased region" description="Basic residues" evidence="4">
    <location>
        <begin position="99"/>
        <end position="111"/>
    </location>
</feature>
<dbReference type="InterPro" id="IPR002068">
    <property type="entry name" value="A-crystallin/Hsp20_dom"/>
</dbReference>
<evidence type="ECO:0000256" key="4">
    <source>
        <dbReference type="SAM" id="MobiDB-lite"/>
    </source>
</evidence>
<feature type="compositionally biased region" description="Pro residues" evidence="4">
    <location>
        <begin position="226"/>
        <end position="235"/>
    </location>
</feature>
<dbReference type="EMBL" id="QVQW01000141">
    <property type="protein sequence ID" value="RKU39837.1"/>
    <property type="molecule type" value="Genomic_DNA"/>
</dbReference>
<dbReference type="AlphaFoldDB" id="A0A420XW32"/>
<evidence type="ECO:0000313" key="6">
    <source>
        <dbReference type="EMBL" id="RKU39837.1"/>
    </source>
</evidence>
<accession>A0A420XW32</accession>
<dbReference type="InterPro" id="IPR008978">
    <property type="entry name" value="HSP20-like_chaperone"/>
</dbReference>
<sequence>MNPMPGPQGFSHHPPHQAPPPPLGEFGAGYPNSFWNFVNSYDAGNGVDHYPNEFPFAGGIPFAPLAFAPGNLFGMGRRGGRHHGGPPGFNPWGGPQHGRPGRHGPGRRGHGFRQTPGFEEQSSSNEEEMRDAAAPVNPASDTAEGQRDAEREDTTTLHDEKKEENHPDPPEDVPLPHRPRHHERCGPGRGGPHFGPPHGPHGPHGHHGHHGRHGRHGPRGHHGGPRGPPPPPPFGEIPFPADFRGLMGSFADGTFAQHVRNYAEQARRHFQGTEAAGDNNTPADDNDFDTETIVPPMDVFNSPEAWTIHMALPGAKKEDIAVNWDSDRSHLVVSGVIYRPGDEEFLAGLVNAERKVGLFERMISLPLPTQDETAEKEEVDDERITAKMEDGILIIVVPKLERDWTEVRKVDIE</sequence>
<dbReference type="CDD" id="cd06464">
    <property type="entry name" value="ACD_sHsps-like"/>
    <property type="match status" value="1"/>
</dbReference>
<feature type="compositionally biased region" description="Basic and acidic residues" evidence="4">
    <location>
        <begin position="144"/>
        <end position="169"/>
    </location>
</feature>
<feature type="region of interest" description="Disordered" evidence="4">
    <location>
        <begin position="77"/>
        <end position="241"/>
    </location>
</feature>
<feature type="region of interest" description="Disordered" evidence="4">
    <location>
        <begin position="1"/>
        <end position="25"/>
    </location>
</feature>
<dbReference type="SUPFAM" id="SSF49764">
    <property type="entry name" value="HSP20-like chaperones"/>
    <property type="match status" value="1"/>
</dbReference>
<proteinExistence type="inferred from homology"/>
<reference evidence="6 7" key="1">
    <citation type="submission" date="2018-08" db="EMBL/GenBank/DDBJ databases">
        <title>Draft genome of the lignicolous fungus Coniochaeta pulveracea.</title>
        <authorList>
            <person name="Borstlap C.J."/>
            <person name="De Witt R.N."/>
            <person name="Botha A."/>
            <person name="Volschenk H."/>
        </authorList>
    </citation>
    <scope>NUCLEOTIDE SEQUENCE [LARGE SCALE GENOMIC DNA]</scope>
    <source>
        <strain evidence="6 7">CAB683</strain>
    </source>
</reference>
<comment type="caution">
    <text evidence="6">The sequence shown here is derived from an EMBL/GenBank/DDBJ whole genome shotgun (WGS) entry which is preliminary data.</text>
</comment>
<evidence type="ECO:0000256" key="3">
    <source>
        <dbReference type="RuleBase" id="RU003616"/>
    </source>
</evidence>
<organism evidence="6 7">
    <name type="scientific">Coniochaeta pulveracea</name>
    <dbReference type="NCBI Taxonomy" id="177199"/>
    <lineage>
        <taxon>Eukaryota</taxon>
        <taxon>Fungi</taxon>
        <taxon>Dikarya</taxon>
        <taxon>Ascomycota</taxon>
        <taxon>Pezizomycotina</taxon>
        <taxon>Sordariomycetes</taxon>
        <taxon>Sordariomycetidae</taxon>
        <taxon>Coniochaetales</taxon>
        <taxon>Coniochaetaceae</taxon>
        <taxon>Coniochaeta</taxon>
    </lineage>
</organism>
<evidence type="ECO:0000256" key="2">
    <source>
        <dbReference type="PROSITE-ProRule" id="PRU00285"/>
    </source>
</evidence>
<evidence type="ECO:0000259" key="5">
    <source>
        <dbReference type="PROSITE" id="PS01031"/>
    </source>
</evidence>
<name>A0A420XW32_9PEZI</name>
<dbReference type="OrthoDB" id="5511210at2759"/>
<dbReference type="PROSITE" id="PS01031">
    <property type="entry name" value="SHSP"/>
    <property type="match status" value="1"/>
</dbReference>
<protein>
    <recommendedName>
        <fullName evidence="5">SHSP domain-containing protein</fullName>
    </recommendedName>
</protein>
<feature type="domain" description="SHSP" evidence="5">
    <location>
        <begin position="288"/>
        <end position="413"/>
    </location>
</feature>
<dbReference type="Gene3D" id="2.60.40.790">
    <property type="match status" value="1"/>
</dbReference>
<dbReference type="Proteomes" id="UP000275385">
    <property type="component" value="Unassembled WGS sequence"/>
</dbReference>
<evidence type="ECO:0000313" key="7">
    <source>
        <dbReference type="Proteomes" id="UP000275385"/>
    </source>
</evidence>
<gene>
    <name evidence="6" type="ORF">DL546_001219</name>
</gene>